<proteinExistence type="predicted"/>
<protein>
    <submittedName>
        <fullName evidence="1">Substrate-binding domain-containing protein</fullName>
    </submittedName>
</protein>
<dbReference type="Pfam" id="PF13531">
    <property type="entry name" value="SBP_bac_11"/>
    <property type="match status" value="1"/>
</dbReference>
<reference evidence="1 2" key="1">
    <citation type="submission" date="2021-07" db="EMBL/GenBank/DDBJ databases">
        <title>Paraburkholderia edwinii protects Aspergillus sp. from phenazines by acting as a toxin sponge.</title>
        <authorList>
            <person name="Dahlstrom K.M."/>
            <person name="Newman D.K."/>
        </authorList>
    </citation>
    <scope>NUCLEOTIDE SEQUENCE [LARGE SCALE GENOMIC DNA]</scope>
    <source>
        <strain evidence="1 2">Pe01</strain>
    </source>
</reference>
<evidence type="ECO:0000313" key="2">
    <source>
        <dbReference type="Proteomes" id="UP000826462"/>
    </source>
</evidence>
<gene>
    <name evidence="1" type="ORF">KZJ38_18195</name>
</gene>
<dbReference type="InterPro" id="IPR050682">
    <property type="entry name" value="ModA/WtpA"/>
</dbReference>
<keyword evidence="2" id="KW-1185">Reference proteome</keyword>
<dbReference type="Proteomes" id="UP000826462">
    <property type="component" value="Chromosome 1"/>
</dbReference>
<dbReference type="PANTHER" id="PTHR30632">
    <property type="entry name" value="MOLYBDATE-BINDING PERIPLASMIC PROTEIN"/>
    <property type="match status" value="1"/>
</dbReference>
<dbReference type="EMBL" id="CP080095">
    <property type="protein sequence ID" value="QYD68183.1"/>
    <property type="molecule type" value="Genomic_DNA"/>
</dbReference>
<name>A0ABX8UMI3_9BURK</name>
<accession>A0ABX8UMI3</accession>
<dbReference type="SUPFAM" id="SSF53850">
    <property type="entry name" value="Periplasmic binding protein-like II"/>
    <property type="match status" value="1"/>
</dbReference>
<dbReference type="PANTHER" id="PTHR30632:SF11">
    <property type="entry name" value="BLR4797 PROTEIN"/>
    <property type="match status" value="1"/>
</dbReference>
<dbReference type="RefSeq" id="WP_219797576.1">
    <property type="nucleotide sequence ID" value="NZ_CP080095.1"/>
</dbReference>
<sequence length="231" mass="23735">MSTERVLTGISSMATRGLLADLTALYQRETQQRVAIESVGGVEAAKRVESGEAFDIVMLASDALARLADAGHVARDSLVEVVRSSIAVAVKAGAAAPDIGSEAGLREAVLRARTVGYSTGPSGAHVLRLLEQWGVSGNEGPRVIQAKPGVPVGSLIASGEVEIGFQQLSELMHVEGITVLGTLPSAIASITVFSAAITSACANPGLAASFLAFITSDKAASFVRRHGMEPA</sequence>
<organism evidence="1 2">
    <name type="scientific">Paraburkholderia edwinii</name>
    <dbReference type="NCBI Taxonomy" id="2861782"/>
    <lineage>
        <taxon>Bacteria</taxon>
        <taxon>Pseudomonadati</taxon>
        <taxon>Pseudomonadota</taxon>
        <taxon>Betaproteobacteria</taxon>
        <taxon>Burkholderiales</taxon>
        <taxon>Burkholderiaceae</taxon>
        <taxon>Paraburkholderia</taxon>
    </lineage>
</organism>
<evidence type="ECO:0000313" key="1">
    <source>
        <dbReference type="EMBL" id="QYD68183.1"/>
    </source>
</evidence>
<dbReference type="Gene3D" id="3.40.190.10">
    <property type="entry name" value="Periplasmic binding protein-like II"/>
    <property type="match status" value="2"/>
</dbReference>